<dbReference type="GO" id="GO:0006412">
    <property type="term" value="P:translation"/>
    <property type="evidence" value="ECO:0007669"/>
    <property type="project" value="InterPro"/>
</dbReference>
<dbReference type="PANTHER" id="PTHR10986">
    <property type="entry name" value="39S RIBOSOMAL PROTEIN L20"/>
    <property type="match status" value="1"/>
</dbReference>
<protein>
    <recommendedName>
        <fullName evidence="4">Large ribosomal subunit protein bL20m</fullName>
    </recommendedName>
    <alternativeName>
        <fullName evidence="5">39S ribosomal protein L20, mitochondrial</fullName>
    </alternativeName>
</protein>
<dbReference type="FunFam" id="1.10.1900.20:FF:000001">
    <property type="entry name" value="50S ribosomal protein L20"/>
    <property type="match status" value="1"/>
</dbReference>
<dbReference type="GO" id="GO:1990904">
    <property type="term" value="C:ribonucleoprotein complex"/>
    <property type="evidence" value="ECO:0007669"/>
    <property type="project" value="UniProtKB-KW"/>
</dbReference>
<evidence type="ECO:0000256" key="3">
    <source>
        <dbReference type="ARBA" id="ARBA00023274"/>
    </source>
</evidence>
<evidence type="ECO:0000256" key="4">
    <source>
        <dbReference type="ARBA" id="ARBA00072767"/>
    </source>
</evidence>
<organism evidence="7 8">
    <name type="scientific">Vespula pensylvanica</name>
    <name type="common">Western yellow jacket</name>
    <name type="synonym">Wasp</name>
    <dbReference type="NCBI Taxonomy" id="30213"/>
    <lineage>
        <taxon>Eukaryota</taxon>
        <taxon>Metazoa</taxon>
        <taxon>Ecdysozoa</taxon>
        <taxon>Arthropoda</taxon>
        <taxon>Hexapoda</taxon>
        <taxon>Insecta</taxon>
        <taxon>Pterygota</taxon>
        <taxon>Neoptera</taxon>
        <taxon>Endopterygota</taxon>
        <taxon>Hymenoptera</taxon>
        <taxon>Apocrita</taxon>
        <taxon>Aculeata</taxon>
        <taxon>Vespoidea</taxon>
        <taxon>Vespidae</taxon>
        <taxon>Vespinae</taxon>
        <taxon>Vespula</taxon>
    </lineage>
</organism>
<evidence type="ECO:0000256" key="6">
    <source>
        <dbReference type="RuleBase" id="RU000561"/>
    </source>
</evidence>
<name>A0A834KU69_VESPE</name>
<dbReference type="EMBL" id="JACSDY010000012">
    <property type="protein sequence ID" value="KAF7413023.1"/>
    <property type="molecule type" value="Genomic_DNA"/>
</dbReference>
<dbReference type="NCBIfam" id="TIGR01032">
    <property type="entry name" value="rplT_bact"/>
    <property type="match status" value="1"/>
</dbReference>
<dbReference type="Proteomes" id="UP000600918">
    <property type="component" value="Unassembled WGS sequence"/>
</dbReference>
<reference evidence="7" key="1">
    <citation type="journal article" date="2020" name="G3 (Bethesda)">
        <title>High-Quality Assemblies for Three Invasive Social Wasps from the &lt;i&gt;Vespula&lt;/i&gt; Genus.</title>
        <authorList>
            <person name="Harrop T.W.R."/>
            <person name="Guhlin J."/>
            <person name="McLaughlin G.M."/>
            <person name="Permina E."/>
            <person name="Stockwell P."/>
            <person name="Gilligan J."/>
            <person name="Le Lec M.F."/>
            <person name="Gruber M.A.M."/>
            <person name="Quinn O."/>
            <person name="Lovegrove M."/>
            <person name="Duncan E.J."/>
            <person name="Remnant E.J."/>
            <person name="Van Eeckhoven J."/>
            <person name="Graham B."/>
            <person name="Knapp R.A."/>
            <person name="Langford K.W."/>
            <person name="Kronenberg Z."/>
            <person name="Press M.O."/>
            <person name="Eacker S.M."/>
            <person name="Wilson-Rankin E.E."/>
            <person name="Purcell J."/>
            <person name="Lester P.J."/>
            <person name="Dearden P.K."/>
        </authorList>
    </citation>
    <scope>NUCLEOTIDE SEQUENCE</scope>
    <source>
        <strain evidence="7">Volc-1</strain>
    </source>
</reference>
<comment type="similarity">
    <text evidence="1 6">Belongs to the bacterial ribosomal protein bL20 family.</text>
</comment>
<dbReference type="AlphaFoldDB" id="A0A834KU69"/>
<dbReference type="GO" id="GO:0019843">
    <property type="term" value="F:rRNA binding"/>
    <property type="evidence" value="ECO:0007669"/>
    <property type="project" value="InterPro"/>
</dbReference>
<evidence type="ECO:0000256" key="1">
    <source>
        <dbReference type="ARBA" id="ARBA00007698"/>
    </source>
</evidence>
<dbReference type="SUPFAM" id="SSF74731">
    <property type="entry name" value="Ribosomal protein L20"/>
    <property type="match status" value="1"/>
</dbReference>
<proteinExistence type="inferred from homology"/>
<keyword evidence="3 6" id="KW-0687">Ribonucleoprotein</keyword>
<sequence>MVFLSLNLLVRSRGPDEFWRKRKIFQIAAHFIGRRRNCYSISIRNVHRSLVFATKGRKLKKEDMRELWITRNNAATLEHDMDLKTFNEGLTRCNILLNYKSLADLACWEPRTFKSLVAIANARAQQDGFNKQKTKKESTTVITNGLIE</sequence>
<gene>
    <name evidence="7" type="ORF">H0235_012874</name>
</gene>
<comment type="caution">
    <text evidence="7">The sequence shown here is derived from an EMBL/GenBank/DDBJ whole genome shotgun (WGS) entry which is preliminary data.</text>
</comment>
<keyword evidence="2 6" id="KW-0689">Ribosomal protein</keyword>
<dbReference type="Pfam" id="PF00453">
    <property type="entry name" value="Ribosomal_L20"/>
    <property type="match status" value="1"/>
</dbReference>
<dbReference type="CDD" id="cd07026">
    <property type="entry name" value="Ribosomal_L20"/>
    <property type="match status" value="1"/>
</dbReference>
<dbReference type="GO" id="GO:0005840">
    <property type="term" value="C:ribosome"/>
    <property type="evidence" value="ECO:0007669"/>
    <property type="project" value="UniProtKB-KW"/>
</dbReference>
<dbReference type="InterPro" id="IPR035566">
    <property type="entry name" value="Ribosomal_protein_bL20_C"/>
</dbReference>
<dbReference type="OrthoDB" id="10251781at2759"/>
<dbReference type="PRINTS" id="PR00062">
    <property type="entry name" value="RIBOSOMALL20"/>
</dbReference>
<accession>A0A834KU69</accession>
<dbReference type="GO" id="GO:0003735">
    <property type="term" value="F:structural constituent of ribosome"/>
    <property type="evidence" value="ECO:0007669"/>
    <property type="project" value="InterPro"/>
</dbReference>
<dbReference type="Gene3D" id="1.10.1900.20">
    <property type="entry name" value="Ribosomal protein L20"/>
    <property type="match status" value="1"/>
</dbReference>
<evidence type="ECO:0000313" key="8">
    <source>
        <dbReference type="Proteomes" id="UP000600918"/>
    </source>
</evidence>
<keyword evidence="8" id="KW-1185">Reference proteome</keyword>
<dbReference type="Gene3D" id="6.10.160.10">
    <property type="match status" value="1"/>
</dbReference>
<evidence type="ECO:0000256" key="5">
    <source>
        <dbReference type="ARBA" id="ARBA00076245"/>
    </source>
</evidence>
<evidence type="ECO:0000313" key="7">
    <source>
        <dbReference type="EMBL" id="KAF7413023.1"/>
    </source>
</evidence>
<evidence type="ECO:0000256" key="2">
    <source>
        <dbReference type="ARBA" id="ARBA00022980"/>
    </source>
</evidence>
<dbReference type="InterPro" id="IPR005813">
    <property type="entry name" value="Ribosomal_bL20"/>
</dbReference>